<keyword evidence="3" id="KW-0328">Glycosyltransferase</keyword>
<dbReference type="InterPro" id="IPR050194">
    <property type="entry name" value="Glycosyltransferase_grp1"/>
</dbReference>
<dbReference type="InterPro" id="IPR028098">
    <property type="entry name" value="Glyco_trans_4-like_N"/>
</dbReference>
<dbReference type="EC" id="2.4.-.-" evidence="3"/>
<dbReference type="Gene3D" id="3.40.50.2000">
    <property type="entry name" value="Glycogen Phosphorylase B"/>
    <property type="match status" value="2"/>
</dbReference>
<dbReference type="Pfam" id="PF13439">
    <property type="entry name" value="Glyco_transf_4"/>
    <property type="match status" value="1"/>
</dbReference>
<evidence type="ECO:0000313" key="3">
    <source>
        <dbReference type="EMBL" id="MDC8786691.1"/>
    </source>
</evidence>
<proteinExistence type="predicted"/>
<comment type="caution">
    <text evidence="3">The sequence shown here is derived from an EMBL/GenBank/DDBJ whole genome shotgun (WGS) entry which is preliminary data.</text>
</comment>
<evidence type="ECO:0000259" key="2">
    <source>
        <dbReference type="Pfam" id="PF13439"/>
    </source>
</evidence>
<evidence type="ECO:0000259" key="1">
    <source>
        <dbReference type="Pfam" id="PF00534"/>
    </source>
</evidence>
<reference evidence="3 4" key="1">
    <citation type="submission" date="2022-10" db="EMBL/GenBank/DDBJ databases">
        <title>paucibacter sp. hw8 Genome sequencing.</title>
        <authorList>
            <person name="Park S."/>
        </authorList>
    </citation>
    <scope>NUCLEOTIDE SEQUENCE [LARGE SCALE GENOMIC DNA]</scope>
    <source>
        <strain evidence="4">hw8</strain>
    </source>
</reference>
<dbReference type="PANTHER" id="PTHR45947:SF13">
    <property type="entry name" value="TRANSFERASE"/>
    <property type="match status" value="1"/>
</dbReference>
<sequence length="389" mass="43050">MDAIKRVLVVHAAYQQRGGEDTVVEAEVALLREHGCEVELYCRSNDDLNAMGHLTQVQNTLWSNSTYGEVDGLMQAFKPEIVHVHNTFPVISPSVYWVVRKHKTPLVQTLHNFRLLCPQATLLRQGAVCEDCVGHLPWRGAVRGCYRGSVSQSSVIASMLALHRGLGSFDRAVTRYIALNEFCRNKFIEGGLAAGKISIKPNFVDLPELPDGPRAGMLYVGRLSEEKGLDVLLQATALLEGLPPLRVIGDGPLRHLLVGRKDIEYLGELPSDQVYAEMRRAQCLVIPSICYENFPRTLVEAYACGLPVIASRLGPMPDLIEEGQTGLLFDPGKPESLGRVLSQAVENSEKLRVMGLTARRKYQVEMTGLINIGILESIYLTALEEFNCQ</sequence>
<dbReference type="RefSeq" id="WP_273597807.1">
    <property type="nucleotide sequence ID" value="NZ_JAQQXS010000015.1"/>
</dbReference>
<accession>A0ABT5KV57</accession>
<keyword evidence="4" id="KW-1185">Reference proteome</keyword>
<dbReference type="Proteomes" id="UP001219862">
    <property type="component" value="Unassembled WGS sequence"/>
</dbReference>
<protein>
    <submittedName>
        <fullName evidence="3">Glycosyltransferase</fullName>
        <ecNumber evidence="3">2.4.-.-</ecNumber>
    </submittedName>
</protein>
<feature type="domain" description="Glycosyl transferase family 1" evidence="1">
    <location>
        <begin position="217"/>
        <end position="360"/>
    </location>
</feature>
<keyword evidence="3" id="KW-0808">Transferase</keyword>
<dbReference type="PANTHER" id="PTHR45947">
    <property type="entry name" value="SULFOQUINOVOSYL TRANSFERASE SQD2"/>
    <property type="match status" value="1"/>
</dbReference>
<name>A0ABT5KV57_9BURK</name>
<gene>
    <name evidence="3" type="ORF">PRZ01_15985</name>
</gene>
<evidence type="ECO:0000313" key="4">
    <source>
        <dbReference type="Proteomes" id="UP001219862"/>
    </source>
</evidence>
<feature type="domain" description="Glycosyltransferase subfamily 4-like N-terminal" evidence="2">
    <location>
        <begin position="18"/>
        <end position="206"/>
    </location>
</feature>
<dbReference type="InterPro" id="IPR001296">
    <property type="entry name" value="Glyco_trans_1"/>
</dbReference>
<dbReference type="SUPFAM" id="SSF53756">
    <property type="entry name" value="UDP-Glycosyltransferase/glycogen phosphorylase"/>
    <property type="match status" value="1"/>
</dbReference>
<dbReference type="EMBL" id="JAQQXS010000015">
    <property type="protein sequence ID" value="MDC8786691.1"/>
    <property type="molecule type" value="Genomic_DNA"/>
</dbReference>
<dbReference type="Pfam" id="PF00534">
    <property type="entry name" value="Glycos_transf_1"/>
    <property type="match status" value="1"/>
</dbReference>
<organism evidence="3 4">
    <name type="scientific">Roseateles koreensis</name>
    <dbReference type="NCBI Taxonomy" id="2987526"/>
    <lineage>
        <taxon>Bacteria</taxon>
        <taxon>Pseudomonadati</taxon>
        <taxon>Pseudomonadota</taxon>
        <taxon>Betaproteobacteria</taxon>
        <taxon>Burkholderiales</taxon>
        <taxon>Sphaerotilaceae</taxon>
        <taxon>Roseateles</taxon>
    </lineage>
</organism>
<dbReference type="GO" id="GO:0016757">
    <property type="term" value="F:glycosyltransferase activity"/>
    <property type="evidence" value="ECO:0007669"/>
    <property type="project" value="UniProtKB-KW"/>
</dbReference>